<organism evidence="1 2">
    <name type="scientific">Sphingomonas naphthae</name>
    <dbReference type="NCBI Taxonomy" id="1813468"/>
    <lineage>
        <taxon>Bacteria</taxon>
        <taxon>Pseudomonadati</taxon>
        <taxon>Pseudomonadota</taxon>
        <taxon>Alphaproteobacteria</taxon>
        <taxon>Sphingomonadales</taxon>
        <taxon>Sphingomonadaceae</taxon>
        <taxon>Sphingomonas</taxon>
    </lineage>
</organism>
<dbReference type="Proteomes" id="UP001220395">
    <property type="component" value="Chromosome"/>
</dbReference>
<gene>
    <name evidence="1" type="ORF">PQ455_10485</name>
</gene>
<reference evidence="1 2" key="1">
    <citation type="submission" date="2023-02" db="EMBL/GenBank/DDBJ databases">
        <title>Genome sequence of Sphingomonas naphthae.</title>
        <authorList>
            <person name="Kim S."/>
            <person name="Heo J."/>
            <person name="Kwon S.-W."/>
        </authorList>
    </citation>
    <scope>NUCLEOTIDE SEQUENCE [LARGE SCALE GENOMIC DNA]</scope>
    <source>
        <strain evidence="1 2">KACC 18716</strain>
    </source>
</reference>
<dbReference type="SUPFAM" id="SSF46689">
    <property type="entry name" value="Homeodomain-like"/>
    <property type="match status" value="1"/>
</dbReference>
<sequence>MAHDAQISPSYQLLVDAVGETAANAIVRKFGGRYLYIPKRLSPHDPLVKTVGLDDAMRLVEAMPATRLHIPKRGREREVVRELAATGRLTRTSIAEQTGYSERQVYRILGEDDPESGQIDLFE</sequence>
<evidence type="ECO:0000313" key="2">
    <source>
        <dbReference type="Proteomes" id="UP001220395"/>
    </source>
</evidence>
<evidence type="ECO:0000313" key="1">
    <source>
        <dbReference type="EMBL" id="WCT72075.1"/>
    </source>
</evidence>
<dbReference type="InterPro" id="IPR009057">
    <property type="entry name" value="Homeodomain-like_sf"/>
</dbReference>
<keyword evidence="2" id="KW-1185">Reference proteome</keyword>
<dbReference type="EMBL" id="CP117411">
    <property type="protein sequence ID" value="WCT72075.1"/>
    <property type="molecule type" value="Genomic_DNA"/>
</dbReference>
<accession>A0ABY7TGK8</accession>
<proteinExistence type="predicted"/>
<protein>
    <recommendedName>
        <fullName evidence="3">Mor transcription activator domain-containing protein</fullName>
    </recommendedName>
</protein>
<dbReference type="RefSeq" id="WP_273686025.1">
    <property type="nucleotide sequence ID" value="NZ_CP117411.1"/>
</dbReference>
<name>A0ABY7TGK8_9SPHN</name>
<evidence type="ECO:0008006" key="3">
    <source>
        <dbReference type="Google" id="ProtNLM"/>
    </source>
</evidence>